<comment type="caution">
    <text evidence="8">The sequence shown here is derived from an EMBL/GenBank/DDBJ whole genome shotgun (WGS) entry which is preliminary data.</text>
</comment>
<evidence type="ECO:0000313" key="9">
    <source>
        <dbReference type="Proteomes" id="UP000549765"/>
    </source>
</evidence>
<organism evidence="8 9">
    <name type="scientific">Periweissella fabalis</name>
    <dbReference type="NCBI Taxonomy" id="1070421"/>
    <lineage>
        <taxon>Bacteria</taxon>
        <taxon>Bacillati</taxon>
        <taxon>Bacillota</taxon>
        <taxon>Bacilli</taxon>
        <taxon>Lactobacillales</taxon>
        <taxon>Lactobacillaceae</taxon>
        <taxon>Periweissella</taxon>
    </lineage>
</organism>
<dbReference type="Pfam" id="PF01475">
    <property type="entry name" value="FUR"/>
    <property type="match status" value="1"/>
</dbReference>
<dbReference type="GO" id="GO:1900376">
    <property type="term" value="P:regulation of secondary metabolite biosynthetic process"/>
    <property type="evidence" value="ECO:0007669"/>
    <property type="project" value="TreeGrafter"/>
</dbReference>
<dbReference type="GO" id="GO:0000976">
    <property type="term" value="F:transcription cis-regulatory region binding"/>
    <property type="evidence" value="ECO:0007669"/>
    <property type="project" value="TreeGrafter"/>
</dbReference>
<keyword evidence="5" id="KW-0238">DNA-binding</keyword>
<feature type="binding site" evidence="7">
    <location>
        <position position="105"/>
    </location>
    <ligand>
        <name>Zn(2+)</name>
        <dbReference type="ChEBI" id="CHEBI:29105"/>
    </ligand>
</feature>
<evidence type="ECO:0000256" key="4">
    <source>
        <dbReference type="ARBA" id="ARBA00023015"/>
    </source>
</evidence>
<dbReference type="CDD" id="cd07153">
    <property type="entry name" value="Fur_like"/>
    <property type="match status" value="1"/>
</dbReference>
<dbReference type="Gene3D" id="1.10.10.10">
    <property type="entry name" value="Winged helix-like DNA-binding domain superfamily/Winged helix DNA-binding domain"/>
    <property type="match status" value="1"/>
</dbReference>
<dbReference type="RefSeq" id="WP_168722455.1">
    <property type="nucleotide sequence ID" value="NZ_JAAXPN010000008.1"/>
</dbReference>
<keyword evidence="6" id="KW-0804">Transcription</keyword>
<dbReference type="InterPro" id="IPR036388">
    <property type="entry name" value="WH-like_DNA-bd_sf"/>
</dbReference>
<keyword evidence="9" id="KW-1185">Reference proteome</keyword>
<evidence type="ECO:0000256" key="2">
    <source>
        <dbReference type="ARBA" id="ARBA00022491"/>
    </source>
</evidence>
<keyword evidence="3 7" id="KW-0862">Zinc</keyword>
<proteinExistence type="inferred from homology"/>
<comment type="cofactor">
    <cofactor evidence="7">
        <name>Zn(2+)</name>
        <dbReference type="ChEBI" id="CHEBI:29105"/>
    </cofactor>
    <text evidence="7">Binds 1 zinc ion per subunit.</text>
</comment>
<dbReference type="GO" id="GO:0045892">
    <property type="term" value="P:negative regulation of DNA-templated transcription"/>
    <property type="evidence" value="ECO:0007669"/>
    <property type="project" value="TreeGrafter"/>
</dbReference>
<evidence type="ECO:0000313" key="8">
    <source>
        <dbReference type="EMBL" id="NKZ24661.1"/>
    </source>
</evidence>
<evidence type="ECO:0000256" key="6">
    <source>
        <dbReference type="ARBA" id="ARBA00023163"/>
    </source>
</evidence>
<dbReference type="GO" id="GO:0003700">
    <property type="term" value="F:DNA-binding transcription factor activity"/>
    <property type="evidence" value="ECO:0007669"/>
    <property type="project" value="InterPro"/>
</dbReference>
<sequence>MKEGLVLTTHELENALDFLRQKGLRITSQRSLILNYLITQRTHPTAEEIFNALKATDTNLSLATVYNTLDLFIEHHLVVNLAGNDDKQHFDYFAHPHYHVICSVCGRIEDVFDFSFNPLLDHAQAHTDYQIDHAAVEVFGVCPTCQAKQKNSKEKADYKM</sequence>
<keyword evidence="2" id="KW-0678">Repressor</keyword>
<evidence type="ECO:0000256" key="3">
    <source>
        <dbReference type="ARBA" id="ARBA00022833"/>
    </source>
</evidence>
<reference evidence="8 9" key="1">
    <citation type="submission" date="2020-04" db="EMBL/GenBank/DDBJ databases">
        <title>MicrobeNet Type strains.</title>
        <authorList>
            <person name="Nicholson A.C."/>
        </authorList>
    </citation>
    <scope>NUCLEOTIDE SEQUENCE [LARGE SCALE GENOMIC DNA]</scope>
    <source>
        <strain evidence="8 9">CCUG 61472</strain>
    </source>
</reference>
<dbReference type="InterPro" id="IPR036390">
    <property type="entry name" value="WH_DNA-bd_sf"/>
</dbReference>
<dbReference type="GO" id="GO:0008270">
    <property type="term" value="F:zinc ion binding"/>
    <property type="evidence" value="ECO:0007669"/>
    <property type="project" value="TreeGrafter"/>
</dbReference>
<comment type="similarity">
    <text evidence="1">Belongs to the Fur family.</text>
</comment>
<dbReference type="Gene3D" id="3.30.1490.190">
    <property type="match status" value="1"/>
</dbReference>
<feature type="binding site" evidence="7">
    <location>
        <position position="102"/>
    </location>
    <ligand>
        <name>Zn(2+)</name>
        <dbReference type="ChEBI" id="CHEBI:29105"/>
    </ligand>
</feature>
<dbReference type="EMBL" id="JAAXPN010000008">
    <property type="protein sequence ID" value="NKZ24661.1"/>
    <property type="molecule type" value="Genomic_DNA"/>
</dbReference>
<evidence type="ECO:0000256" key="1">
    <source>
        <dbReference type="ARBA" id="ARBA00007957"/>
    </source>
</evidence>
<gene>
    <name evidence="8" type="ORF">HF964_07635</name>
</gene>
<evidence type="ECO:0000256" key="5">
    <source>
        <dbReference type="ARBA" id="ARBA00023125"/>
    </source>
</evidence>
<dbReference type="Proteomes" id="UP000549765">
    <property type="component" value="Unassembled WGS sequence"/>
</dbReference>
<accession>A0A7X6N2M7</accession>
<dbReference type="InterPro" id="IPR002481">
    <property type="entry name" value="FUR"/>
</dbReference>
<dbReference type="PANTHER" id="PTHR33202:SF8">
    <property type="entry name" value="PEROXIDE-RESPONSIVE REPRESSOR PERR"/>
    <property type="match status" value="1"/>
</dbReference>
<dbReference type="AlphaFoldDB" id="A0A7X6N2M7"/>
<keyword evidence="7" id="KW-0479">Metal-binding</keyword>
<keyword evidence="4" id="KW-0805">Transcription regulation</keyword>
<feature type="binding site" evidence="7">
    <location>
        <position position="145"/>
    </location>
    <ligand>
        <name>Zn(2+)</name>
        <dbReference type="ChEBI" id="CHEBI:29105"/>
    </ligand>
</feature>
<feature type="binding site" evidence="7">
    <location>
        <position position="142"/>
    </location>
    <ligand>
        <name>Zn(2+)</name>
        <dbReference type="ChEBI" id="CHEBI:29105"/>
    </ligand>
</feature>
<dbReference type="InterPro" id="IPR043135">
    <property type="entry name" value="Fur_C"/>
</dbReference>
<protein>
    <submittedName>
        <fullName evidence="8">Transcriptional repressor</fullName>
    </submittedName>
</protein>
<dbReference type="PANTHER" id="PTHR33202">
    <property type="entry name" value="ZINC UPTAKE REGULATION PROTEIN"/>
    <property type="match status" value="1"/>
</dbReference>
<evidence type="ECO:0000256" key="7">
    <source>
        <dbReference type="PIRSR" id="PIRSR602481-1"/>
    </source>
</evidence>
<dbReference type="SUPFAM" id="SSF46785">
    <property type="entry name" value="Winged helix' DNA-binding domain"/>
    <property type="match status" value="1"/>
</dbReference>
<name>A0A7X6N2M7_9LACO</name>